<protein>
    <submittedName>
        <fullName evidence="2">Uncharacterized protein</fullName>
    </submittedName>
</protein>
<dbReference type="PANTHER" id="PTHR34689:SF1">
    <property type="entry name" value="NUCLEIC ACID-BINDING PROTEIN"/>
    <property type="match status" value="1"/>
</dbReference>
<evidence type="ECO:0000313" key="3">
    <source>
        <dbReference type="Proteomes" id="UP000076842"/>
    </source>
</evidence>
<dbReference type="PANTHER" id="PTHR34689">
    <property type="entry name" value="NUCLEIC ACID-BINDING PROTEIN"/>
    <property type="match status" value="1"/>
</dbReference>
<feature type="compositionally biased region" description="Basic and acidic residues" evidence="1">
    <location>
        <begin position="99"/>
        <end position="108"/>
    </location>
</feature>
<proteinExistence type="predicted"/>
<dbReference type="STRING" id="1353952.A0A165CJQ2"/>
<accession>A0A165CJQ2</accession>
<organism evidence="2 3">
    <name type="scientific">Calocera cornea HHB12733</name>
    <dbReference type="NCBI Taxonomy" id="1353952"/>
    <lineage>
        <taxon>Eukaryota</taxon>
        <taxon>Fungi</taxon>
        <taxon>Dikarya</taxon>
        <taxon>Basidiomycota</taxon>
        <taxon>Agaricomycotina</taxon>
        <taxon>Dacrymycetes</taxon>
        <taxon>Dacrymycetales</taxon>
        <taxon>Dacrymycetaceae</taxon>
        <taxon>Calocera</taxon>
    </lineage>
</organism>
<dbReference type="InParanoid" id="A0A165CJQ2"/>
<gene>
    <name evidence="2" type="ORF">CALCODRAFT_443861</name>
</gene>
<evidence type="ECO:0000256" key="1">
    <source>
        <dbReference type="SAM" id="MobiDB-lite"/>
    </source>
</evidence>
<feature type="compositionally biased region" description="Basic residues" evidence="1">
    <location>
        <begin position="146"/>
        <end position="164"/>
    </location>
</feature>
<dbReference type="EMBL" id="KV424136">
    <property type="protein sequence ID" value="KZT50918.1"/>
    <property type="molecule type" value="Genomic_DNA"/>
</dbReference>
<name>A0A165CJQ2_9BASI</name>
<dbReference type="Proteomes" id="UP000076842">
    <property type="component" value="Unassembled WGS sequence"/>
</dbReference>
<feature type="compositionally biased region" description="Basic and acidic residues" evidence="1">
    <location>
        <begin position="27"/>
        <end position="46"/>
    </location>
</feature>
<reference evidence="2 3" key="1">
    <citation type="journal article" date="2016" name="Mol. Biol. Evol.">
        <title>Comparative Genomics of Early-Diverging Mushroom-Forming Fungi Provides Insights into the Origins of Lignocellulose Decay Capabilities.</title>
        <authorList>
            <person name="Nagy L.G."/>
            <person name="Riley R."/>
            <person name="Tritt A."/>
            <person name="Adam C."/>
            <person name="Daum C."/>
            <person name="Floudas D."/>
            <person name="Sun H."/>
            <person name="Yadav J.S."/>
            <person name="Pangilinan J."/>
            <person name="Larsson K.H."/>
            <person name="Matsuura K."/>
            <person name="Barry K."/>
            <person name="Labutti K."/>
            <person name="Kuo R."/>
            <person name="Ohm R.A."/>
            <person name="Bhattacharya S.S."/>
            <person name="Shirouzu T."/>
            <person name="Yoshinaga Y."/>
            <person name="Martin F.M."/>
            <person name="Grigoriev I.V."/>
            <person name="Hibbett D.S."/>
        </authorList>
    </citation>
    <scope>NUCLEOTIDE SEQUENCE [LARGE SCALE GENOMIC DNA]</scope>
    <source>
        <strain evidence="2 3">HHB12733</strain>
    </source>
</reference>
<sequence length="323" mass="38588">MDPNQRPRRSPPPFRPKRERSPGPARRRNEKDRSSPPRRRQDDSKSRRGRSRSPPRKRSPTPTRRRSPFSPPRSRRRSPSDGPSRRHRSRSVSLSPRRRRDDRSDSPPRRRRRSRSPSRSVSSDSEDYRRRKRRKHRDREDSAERSRRKKEKKDRKDKKEKKKSAATVEWGKYGIISEADMYTKDEEFRAWLVEERFLNPETLSKDSTRKEFGRFMEDYNTGTLPHEKYYNHRLYEQRMDALRAGETLPDTSVYDPEKDLADMRAARKKPENEKESFLSVAELKELQRVERERTQIGKMKSMGLEIKPSMGVRMDAPHYEDVA</sequence>
<feature type="compositionally biased region" description="Basic residues" evidence="1">
    <location>
        <begin position="85"/>
        <end position="98"/>
    </location>
</feature>
<evidence type="ECO:0000313" key="2">
    <source>
        <dbReference type="EMBL" id="KZT50918.1"/>
    </source>
</evidence>
<keyword evidence="3" id="KW-1185">Reference proteome</keyword>
<feature type="compositionally biased region" description="Basic residues" evidence="1">
    <location>
        <begin position="47"/>
        <end position="77"/>
    </location>
</feature>
<dbReference type="OrthoDB" id="2538345at2759"/>
<dbReference type="AlphaFoldDB" id="A0A165CJQ2"/>
<feature type="region of interest" description="Disordered" evidence="1">
    <location>
        <begin position="1"/>
        <end position="168"/>
    </location>
</feature>